<dbReference type="EMBL" id="ML995480">
    <property type="protein sequence ID" value="KAF2144106.1"/>
    <property type="molecule type" value="Genomic_DNA"/>
</dbReference>
<name>A0A6A6BJB2_9PEZI</name>
<dbReference type="AlphaFoldDB" id="A0A6A6BJB2"/>
<gene>
    <name evidence="2" type="ORF">K452DRAFT_296348</name>
</gene>
<proteinExistence type="predicted"/>
<dbReference type="GeneID" id="54299400"/>
<evidence type="ECO:0000313" key="3">
    <source>
        <dbReference type="Proteomes" id="UP000799438"/>
    </source>
</evidence>
<evidence type="ECO:0000256" key="1">
    <source>
        <dbReference type="SAM" id="MobiDB-lite"/>
    </source>
</evidence>
<feature type="region of interest" description="Disordered" evidence="1">
    <location>
        <begin position="1"/>
        <end position="43"/>
    </location>
</feature>
<dbReference type="OrthoDB" id="5379420at2759"/>
<protein>
    <submittedName>
        <fullName evidence="2">Uncharacterized protein</fullName>
    </submittedName>
</protein>
<dbReference type="Gene3D" id="1.25.40.10">
    <property type="entry name" value="Tetratricopeptide repeat domain"/>
    <property type="match status" value="1"/>
</dbReference>
<organism evidence="2 3">
    <name type="scientific">Aplosporella prunicola CBS 121167</name>
    <dbReference type="NCBI Taxonomy" id="1176127"/>
    <lineage>
        <taxon>Eukaryota</taxon>
        <taxon>Fungi</taxon>
        <taxon>Dikarya</taxon>
        <taxon>Ascomycota</taxon>
        <taxon>Pezizomycotina</taxon>
        <taxon>Dothideomycetes</taxon>
        <taxon>Dothideomycetes incertae sedis</taxon>
        <taxon>Botryosphaeriales</taxon>
        <taxon>Aplosporellaceae</taxon>
        <taxon>Aplosporella</taxon>
    </lineage>
</organism>
<dbReference type="RefSeq" id="XP_033399818.1">
    <property type="nucleotide sequence ID" value="XM_033541903.1"/>
</dbReference>
<reference evidence="2" key="1">
    <citation type="journal article" date="2020" name="Stud. Mycol.">
        <title>101 Dothideomycetes genomes: a test case for predicting lifestyles and emergence of pathogens.</title>
        <authorList>
            <person name="Haridas S."/>
            <person name="Albert R."/>
            <person name="Binder M."/>
            <person name="Bloem J."/>
            <person name="Labutti K."/>
            <person name="Salamov A."/>
            <person name="Andreopoulos B."/>
            <person name="Baker S."/>
            <person name="Barry K."/>
            <person name="Bills G."/>
            <person name="Bluhm B."/>
            <person name="Cannon C."/>
            <person name="Castanera R."/>
            <person name="Culley D."/>
            <person name="Daum C."/>
            <person name="Ezra D."/>
            <person name="Gonzalez J."/>
            <person name="Henrissat B."/>
            <person name="Kuo A."/>
            <person name="Liang C."/>
            <person name="Lipzen A."/>
            <person name="Lutzoni F."/>
            <person name="Magnuson J."/>
            <person name="Mondo S."/>
            <person name="Nolan M."/>
            <person name="Ohm R."/>
            <person name="Pangilinan J."/>
            <person name="Park H.-J."/>
            <person name="Ramirez L."/>
            <person name="Alfaro M."/>
            <person name="Sun H."/>
            <person name="Tritt A."/>
            <person name="Yoshinaga Y."/>
            <person name="Zwiers L.-H."/>
            <person name="Turgeon B."/>
            <person name="Goodwin S."/>
            <person name="Spatafora J."/>
            <person name="Crous P."/>
            <person name="Grigoriev I."/>
        </authorList>
    </citation>
    <scope>NUCLEOTIDE SEQUENCE</scope>
    <source>
        <strain evidence="2">CBS 121167</strain>
    </source>
</reference>
<dbReference type="Proteomes" id="UP000799438">
    <property type="component" value="Unassembled WGS sequence"/>
</dbReference>
<evidence type="ECO:0000313" key="2">
    <source>
        <dbReference type="EMBL" id="KAF2144106.1"/>
    </source>
</evidence>
<keyword evidence="3" id="KW-1185">Reference proteome</keyword>
<dbReference type="InterPro" id="IPR011990">
    <property type="entry name" value="TPR-like_helical_dom_sf"/>
</dbReference>
<sequence length="422" mass="45754">MPPRIPPPRALSRRACRQYATPSRSPTIKRKERSAPPSSMRLPYYTRELPPLAELDTMSKAGMVESHPRSLLGVLQALDGYGMKLSASKTIAICKEHDVDVADLDAVAYVSLRQRRPIAKPLLLLASAAGVPHSTLRLLRAALKQQGGQAFRSAELAPARAHFGQLLAEKNTTAMMLQAEVYQAEANIPGAIFMLRGALHFEVEAAKKVVDEDPAVAAEVISEEPSVSVEDELTTASIRAWTTLGQLYLAINDTKMALKAFKTSAYGANDPEGHYWLATLLPLHSAQWVTSMTKAAASGHVEAAYELGKMYATPVDAIADAETRADQHQLAANPPVEWRYHLVPPTQRPLSMAEVSLIASAKPGPGSLTKRLDARTAMAVEWFDLIWKYHDGAAQALIDLVVLGPDAPPPSGLLGRVKNLLC</sequence>
<dbReference type="SUPFAM" id="SSF81901">
    <property type="entry name" value="HCP-like"/>
    <property type="match status" value="1"/>
</dbReference>
<accession>A0A6A6BJB2</accession>